<dbReference type="InterPro" id="IPR002328">
    <property type="entry name" value="ADH_Zn_CS"/>
</dbReference>
<dbReference type="SMART" id="SM00829">
    <property type="entry name" value="PKS_ER"/>
    <property type="match status" value="1"/>
</dbReference>
<name>A0A3D8QSK2_9HELO</name>
<keyword evidence="4 7" id="KW-0862">Zinc</keyword>
<dbReference type="InterPro" id="IPR013149">
    <property type="entry name" value="ADH-like_C"/>
</dbReference>
<dbReference type="SUPFAM" id="SSF51735">
    <property type="entry name" value="NAD(P)-binding Rossmann-fold domains"/>
    <property type="match status" value="1"/>
</dbReference>
<dbReference type="STRING" id="1849047.A0A3D8QSK2"/>
<dbReference type="Pfam" id="PF08240">
    <property type="entry name" value="ADH_N"/>
    <property type="match status" value="1"/>
</dbReference>
<sequence length="368" mass="38994">MASAATQQTFDIPKTYKAVVYDKPGSISTKIEELETPEPGPGDVLVRLTHSGVCHSDMGVMENSWRGLPYPTQPGQVGGHEGVGIVHKLGPGSENGRVKVGDRVGIKWIAYACGACGPCLEGEDGVCFNQKISGYYYPGTFQQYALAPAHYVTPIPEALDSADAAPMLCAGVTTYAALRKSNAKSGQWVAIAGAGGGLGHLACQIGSRGMAYRIIGIDHPSKQELVMDCGAEAFVDITKFDDKTIGDEVKRITGGLGASAVIVCTASNRAYAQATSFLRFGGTLVCVGMPEGDMVPIEGAKPAVMVAQAWTIRGSAVGNQREALEVLDLAARGIVKTRYRIEKMDKLTDVFTEMSEGRMQGRVVLDLE</sequence>
<dbReference type="FunFam" id="3.40.50.720:FF:000039">
    <property type="entry name" value="Alcohol dehydrogenase AdhP"/>
    <property type="match status" value="1"/>
</dbReference>
<dbReference type="InterPro" id="IPR036291">
    <property type="entry name" value="NAD(P)-bd_dom_sf"/>
</dbReference>
<dbReference type="CDD" id="cd08297">
    <property type="entry name" value="CAD3"/>
    <property type="match status" value="1"/>
</dbReference>
<proteinExistence type="inferred from homology"/>
<protein>
    <recommendedName>
        <fullName evidence="8">Enoyl reductase (ER) domain-containing protein</fullName>
    </recommendedName>
</protein>
<evidence type="ECO:0000256" key="4">
    <source>
        <dbReference type="ARBA" id="ARBA00022833"/>
    </source>
</evidence>
<accession>A0A3D8QSK2</accession>
<keyword evidence="6" id="KW-0520">NAD</keyword>
<dbReference type="GO" id="GO:0008270">
    <property type="term" value="F:zinc ion binding"/>
    <property type="evidence" value="ECO:0007669"/>
    <property type="project" value="InterPro"/>
</dbReference>
<dbReference type="PROSITE" id="PS00059">
    <property type="entry name" value="ADH_ZINC"/>
    <property type="match status" value="1"/>
</dbReference>
<dbReference type="AlphaFoldDB" id="A0A3D8QSK2"/>
<dbReference type="Gene3D" id="3.40.50.720">
    <property type="entry name" value="NAD(P)-binding Rossmann-like Domain"/>
    <property type="match status" value="1"/>
</dbReference>
<comment type="similarity">
    <text evidence="2 7">Belongs to the zinc-containing alcohol dehydrogenase family.</text>
</comment>
<feature type="domain" description="Enoyl reductase (ER)" evidence="8">
    <location>
        <begin position="25"/>
        <end position="365"/>
    </location>
</feature>
<dbReference type="Proteomes" id="UP000256645">
    <property type="component" value="Unassembled WGS sequence"/>
</dbReference>
<keyword evidence="3 7" id="KW-0479">Metal-binding</keyword>
<dbReference type="GO" id="GO:0004022">
    <property type="term" value="F:alcohol dehydrogenase (NAD+) activity"/>
    <property type="evidence" value="ECO:0007669"/>
    <property type="project" value="TreeGrafter"/>
</dbReference>
<evidence type="ECO:0000256" key="7">
    <source>
        <dbReference type="RuleBase" id="RU361277"/>
    </source>
</evidence>
<evidence type="ECO:0000259" key="8">
    <source>
        <dbReference type="SMART" id="SM00829"/>
    </source>
</evidence>
<organism evidence="9 10">
    <name type="scientific">Coleophoma cylindrospora</name>
    <dbReference type="NCBI Taxonomy" id="1849047"/>
    <lineage>
        <taxon>Eukaryota</taxon>
        <taxon>Fungi</taxon>
        <taxon>Dikarya</taxon>
        <taxon>Ascomycota</taxon>
        <taxon>Pezizomycotina</taxon>
        <taxon>Leotiomycetes</taxon>
        <taxon>Helotiales</taxon>
        <taxon>Dermateaceae</taxon>
        <taxon>Coleophoma</taxon>
    </lineage>
</organism>
<dbReference type="EMBL" id="PDLM01000012">
    <property type="protein sequence ID" value="RDW64757.1"/>
    <property type="molecule type" value="Genomic_DNA"/>
</dbReference>
<evidence type="ECO:0000256" key="6">
    <source>
        <dbReference type="ARBA" id="ARBA00023027"/>
    </source>
</evidence>
<dbReference type="Pfam" id="PF00107">
    <property type="entry name" value="ADH_zinc_N"/>
    <property type="match status" value="1"/>
</dbReference>
<evidence type="ECO:0000313" key="10">
    <source>
        <dbReference type="Proteomes" id="UP000256645"/>
    </source>
</evidence>
<dbReference type="GO" id="GO:0005737">
    <property type="term" value="C:cytoplasm"/>
    <property type="evidence" value="ECO:0007669"/>
    <property type="project" value="TreeGrafter"/>
</dbReference>
<dbReference type="PANTHER" id="PTHR42940:SF5">
    <property type="entry name" value="ALCOHOL DEHYDROGENASE 2"/>
    <property type="match status" value="1"/>
</dbReference>
<reference evidence="9 10" key="1">
    <citation type="journal article" date="2018" name="IMA Fungus">
        <title>IMA Genome-F 9: Draft genome sequence of Annulohypoxylon stygium, Aspergillus mulundensis, Berkeleyomyces basicola (syn. Thielaviopsis basicola), Ceratocystis smalleyi, two Cercospora beticola strains, Coleophoma cylindrospora, Fusarium fracticaudum, Phialophora cf. hyalina, and Morchella septimelata.</title>
        <authorList>
            <person name="Wingfield B.D."/>
            <person name="Bills G.F."/>
            <person name="Dong Y."/>
            <person name="Huang W."/>
            <person name="Nel W.J."/>
            <person name="Swalarsk-Parry B.S."/>
            <person name="Vaghefi N."/>
            <person name="Wilken P.M."/>
            <person name="An Z."/>
            <person name="de Beer Z.W."/>
            <person name="De Vos L."/>
            <person name="Chen L."/>
            <person name="Duong T.A."/>
            <person name="Gao Y."/>
            <person name="Hammerbacher A."/>
            <person name="Kikkert J.R."/>
            <person name="Li Y."/>
            <person name="Li H."/>
            <person name="Li K."/>
            <person name="Li Q."/>
            <person name="Liu X."/>
            <person name="Ma X."/>
            <person name="Naidoo K."/>
            <person name="Pethybridge S.J."/>
            <person name="Sun J."/>
            <person name="Steenkamp E.T."/>
            <person name="van der Nest M.A."/>
            <person name="van Wyk S."/>
            <person name="Wingfield M.J."/>
            <person name="Xiong C."/>
            <person name="Yue Q."/>
            <person name="Zhang X."/>
        </authorList>
    </citation>
    <scope>NUCLEOTIDE SEQUENCE [LARGE SCALE GENOMIC DNA]</scope>
    <source>
        <strain evidence="9 10">BP6252</strain>
    </source>
</reference>
<dbReference type="SUPFAM" id="SSF50129">
    <property type="entry name" value="GroES-like"/>
    <property type="match status" value="1"/>
</dbReference>
<evidence type="ECO:0000256" key="3">
    <source>
        <dbReference type="ARBA" id="ARBA00022723"/>
    </source>
</evidence>
<evidence type="ECO:0000256" key="1">
    <source>
        <dbReference type="ARBA" id="ARBA00001947"/>
    </source>
</evidence>
<evidence type="ECO:0000256" key="5">
    <source>
        <dbReference type="ARBA" id="ARBA00023002"/>
    </source>
</evidence>
<dbReference type="InterPro" id="IPR020843">
    <property type="entry name" value="ER"/>
</dbReference>
<keyword evidence="10" id="KW-1185">Reference proteome</keyword>
<evidence type="ECO:0000256" key="2">
    <source>
        <dbReference type="ARBA" id="ARBA00008072"/>
    </source>
</evidence>
<dbReference type="PANTHER" id="PTHR42940">
    <property type="entry name" value="ALCOHOL DEHYDROGENASE 1-RELATED"/>
    <property type="match status" value="1"/>
</dbReference>
<evidence type="ECO:0000313" key="9">
    <source>
        <dbReference type="EMBL" id="RDW64757.1"/>
    </source>
</evidence>
<comment type="caution">
    <text evidence="9">The sequence shown here is derived from an EMBL/GenBank/DDBJ whole genome shotgun (WGS) entry which is preliminary data.</text>
</comment>
<dbReference type="InterPro" id="IPR013154">
    <property type="entry name" value="ADH-like_N"/>
</dbReference>
<keyword evidence="5" id="KW-0560">Oxidoreductase</keyword>
<dbReference type="Gene3D" id="3.90.180.10">
    <property type="entry name" value="Medium-chain alcohol dehydrogenases, catalytic domain"/>
    <property type="match status" value="1"/>
</dbReference>
<comment type="cofactor">
    <cofactor evidence="1 7">
        <name>Zn(2+)</name>
        <dbReference type="ChEBI" id="CHEBI:29105"/>
    </cofactor>
</comment>
<gene>
    <name evidence="9" type="ORF">BP6252_10408</name>
</gene>
<dbReference type="OrthoDB" id="1879366at2759"/>
<dbReference type="InterPro" id="IPR011032">
    <property type="entry name" value="GroES-like_sf"/>
</dbReference>